<dbReference type="GeneID" id="94899804"/>
<dbReference type="PATRIC" id="fig|153151.4.peg.3123"/>
<dbReference type="Proteomes" id="UP000075324">
    <property type="component" value="Unassembled WGS sequence"/>
</dbReference>
<dbReference type="InterPro" id="IPR025100">
    <property type="entry name" value="DUF4025"/>
</dbReference>
<evidence type="ECO:0000313" key="1">
    <source>
        <dbReference type="EMBL" id="KYD30446.1"/>
    </source>
</evidence>
<accession>A0A150N1A2</accession>
<sequence length="65" mass="7191">MKKQENLNIAGKQYDPSDYERTDSLSSTLATTHEQVSDVYMEGTVDGVIEDVNGKDIPLSGQNEQ</sequence>
<dbReference type="Pfam" id="PF13217">
    <property type="entry name" value="DUF4025"/>
    <property type="match status" value="1"/>
</dbReference>
<organism evidence="1 2">
    <name type="scientific">Parageobacillus toebii</name>
    <dbReference type="NCBI Taxonomy" id="153151"/>
    <lineage>
        <taxon>Bacteria</taxon>
        <taxon>Bacillati</taxon>
        <taxon>Bacillota</taxon>
        <taxon>Bacilli</taxon>
        <taxon>Bacillales</taxon>
        <taxon>Anoxybacillaceae</taxon>
        <taxon>Parageobacillus</taxon>
    </lineage>
</organism>
<dbReference type="EMBL" id="LQYW01000051">
    <property type="protein sequence ID" value="KYD30446.1"/>
    <property type="molecule type" value="Genomic_DNA"/>
</dbReference>
<name>A0A150N1A2_9BACL</name>
<dbReference type="AlphaFoldDB" id="A0A150N1A2"/>
<comment type="caution">
    <text evidence="1">The sequence shown here is derived from an EMBL/GenBank/DDBJ whole genome shotgun (WGS) entry which is preliminary data.</text>
</comment>
<reference evidence="1 2" key="1">
    <citation type="submission" date="2016-01" db="EMBL/GenBank/DDBJ databases">
        <title>Draft Genome Sequences of Seven Thermophilic Sporeformers Isolated from Foods.</title>
        <authorList>
            <person name="Berendsen E.M."/>
            <person name="Wells-Bennik M.H."/>
            <person name="Krawcyk A.O."/>
            <person name="De Jong A."/>
            <person name="Holsappel S."/>
            <person name="Eijlander R.T."/>
            <person name="Kuipers O.P."/>
        </authorList>
    </citation>
    <scope>NUCLEOTIDE SEQUENCE [LARGE SCALE GENOMIC DNA]</scope>
    <source>
        <strain evidence="1 2">B4110</strain>
    </source>
</reference>
<gene>
    <name evidence="1" type="ORF">B4110_2137</name>
</gene>
<protein>
    <recommendedName>
        <fullName evidence="3">DUF4025 domain-containing protein</fullName>
    </recommendedName>
</protein>
<dbReference type="RefSeq" id="WP_062677965.1">
    <property type="nucleotide sequence ID" value="NZ_CP070511.1"/>
</dbReference>
<evidence type="ECO:0008006" key="3">
    <source>
        <dbReference type="Google" id="ProtNLM"/>
    </source>
</evidence>
<evidence type="ECO:0000313" key="2">
    <source>
        <dbReference type="Proteomes" id="UP000075324"/>
    </source>
</evidence>
<proteinExistence type="predicted"/>